<dbReference type="AlphaFoldDB" id="A0A5J4T6V8"/>
<proteinExistence type="predicted"/>
<dbReference type="EMBL" id="SNRW01036905">
    <property type="protein sequence ID" value="KAA6354104.1"/>
    <property type="molecule type" value="Genomic_DNA"/>
</dbReference>
<comment type="caution">
    <text evidence="1">The sequence shown here is derived from an EMBL/GenBank/DDBJ whole genome shotgun (WGS) entry which is preliminary data.</text>
</comment>
<accession>A0A5J4T6V8</accession>
<reference evidence="1 2" key="1">
    <citation type="submission" date="2019-03" db="EMBL/GenBank/DDBJ databases">
        <title>Single cell metagenomics reveals metabolic interactions within the superorganism composed of flagellate Streblomastix strix and complex community of Bacteroidetes bacteria on its surface.</title>
        <authorList>
            <person name="Treitli S.C."/>
            <person name="Kolisko M."/>
            <person name="Husnik F."/>
            <person name="Keeling P."/>
            <person name="Hampl V."/>
        </authorList>
    </citation>
    <scope>NUCLEOTIDE SEQUENCE [LARGE SCALE GENOMIC DNA]</scope>
    <source>
        <strain evidence="1">ST1C</strain>
    </source>
</reference>
<dbReference type="Proteomes" id="UP000324800">
    <property type="component" value="Unassembled WGS sequence"/>
</dbReference>
<sequence>MNVEYTYVDSLSDEAKVVNDYGKHEFEFYYYDQDDDNFNYYNGRRYRQLYVNEMKRSGSIYAANAIGDRVSYAAEVGTLYVQSWKNGLKQINALSALSGMV</sequence>
<name>A0A5J4T6V8_9EUKA</name>
<organism evidence="1 2">
    <name type="scientific">Streblomastix strix</name>
    <dbReference type="NCBI Taxonomy" id="222440"/>
    <lineage>
        <taxon>Eukaryota</taxon>
        <taxon>Metamonada</taxon>
        <taxon>Preaxostyla</taxon>
        <taxon>Oxymonadida</taxon>
        <taxon>Streblomastigidae</taxon>
        <taxon>Streblomastix</taxon>
    </lineage>
</organism>
<protein>
    <submittedName>
        <fullName evidence="1">Uncharacterized protein</fullName>
    </submittedName>
</protein>
<gene>
    <name evidence="1" type="ORF">EZS28_050369</name>
</gene>
<evidence type="ECO:0000313" key="1">
    <source>
        <dbReference type="EMBL" id="KAA6354104.1"/>
    </source>
</evidence>
<evidence type="ECO:0000313" key="2">
    <source>
        <dbReference type="Proteomes" id="UP000324800"/>
    </source>
</evidence>